<feature type="domain" description="Polyphosphate kinase-2-related" evidence="3">
    <location>
        <begin position="25"/>
        <end position="249"/>
    </location>
</feature>
<dbReference type="PANTHER" id="PTHR34383">
    <property type="entry name" value="POLYPHOSPHATE:AMP PHOSPHOTRANSFERASE-RELATED"/>
    <property type="match status" value="1"/>
</dbReference>
<dbReference type="Gene3D" id="3.40.50.300">
    <property type="entry name" value="P-loop containing nucleotide triphosphate hydrolases"/>
    <property type="match status" value="1"/>
</dbReference>
<dbReference type="PANTHER" id="PTHR34383:SF3">
    <property type="entry name" value="POLYPHOSPHATE:AMP PHOSPHOTRANSFERASE"/>
    <property type="match status" value="1"/>
</dbReference>
<dbReference type="AlphaFoldDB" id="A0A1W1XLC4"/>
<dbReference type="InterPro" id="IPR016898">
    <property type="entry name" value="Polyphosphate_phosphotransfera"/>
</dbReference>
<evidence type="ECO:0000313" key="4">
    <source>
        <dbReference type="EMBL" id="SMC24627.1"/>
    </source>
</evidence>
<dbReference type="RefSeq" id="WP_084116071.1">
    <property type="nucleotide sequence ID" value="NZ_FWXH01000007.1"/>
</dbReference>
<dbReference type="STRING" id="1121291.SAMN02745134_02240"/>
<dbReference type="InterPro" id="IPR022488">
    <property type="entry name" value="PPK2-related"/>
</dbReference>
<gene>
    <name evidence="4" type="ORF">SAMN02745134_02240</name>
</gene>
<proteinExistence type="predicted"/>
<keyword evidence="5" id="KW-1185">Reference proteome</keyword>
<dbReference type="NCBIfam" id="TIGR03709">
    <property type="entry name" value="PPK2_rel_1"/>
    <property type="match status" value="1"/>
</dbReference>
<dbReference type="InterPro" id="IPR022300">
    <property type="entry name" value="PPK2-rel_1"/>
</dbReference>
<dbReference type="Pfam" id="PF03976">
    <property type="entry name" value="PPK2"/>
    <property type="match status" value="1"/>
</dbReference>
<dbReference type="SUPFAM" id="SSF52540">
    <property type="entry name" value="P-loop containing nucleoside triphosphate hydrolases"/>
    <property type="match status" value="1"/>
</dbReference>
<evidence type="ECO:0000259" key="3">
    <source>
        <dbReference type="Pfam" id="PF03976"/>
    </source>
</evidence>
<organism evidence="4 5">
    <name type="scientific">Clostridium acidisoli DSM 12555</name>
    <dbReference type="NCBI Taxonomy" id="1121291"/>
    <lineage>
        <taxon>Bacteria</taxon>
        <taxon>Bacillati</taxon>
        <taxon>Bacillota</taxon>
        <taxon>Clostridia</taxon>
        <taxon>Eubacteriales</taxon>
        <taxon>Clostridiaceae</taxon>
        <taxon>Clostridium</taxon>
    </lineage>
</organism>
<evidence type="ECO:0000256" key="2">
    <source>
        <dbReference type="ARBA" id="ARBA00022777"/>
    </source>
</evidence>
<keyword evidence="2" id="KW-0418">Kinase</keyword>
<protein>
    <submittedName>
        <fullName evidence="4">Polyphosphate:nucleotide phosphotransferase, PPK2 family</fullName>
    </submittedName>
</protein>
<reference evidence="4 5" key="1">
    <citation type="submission" date="2017-04" db="EMBL/GenBank/DDBJ databases">
        <authorList>
            <person name="Afonso C.L."/>
            <person name="Miller P.J."/>
            <person name="Scott M.A."/>
            <person name="Spackman E."/>
            <person name="Goraichik I."/>
            <person name="Dimitrov K.M."/>
            <person name="Suarez D.L."/>
            <person name="Swayne D.E."/>
        </authorList>
    </citation>
    <scope>NUCLEOTIDE SEQUENCE [LARGE SCALE GENOMIC DNA]</scope>
    <source>
        <strain evidence="4 5">DSM 12555</strain>
    </source>
</reference>
<dbReference type="EMBL" id="FWXH01000007">
    <property type="protein sequence ID" value="SMC24627.1"/>
    <property type="molecule type" value="Genomic_DNA"/>
</dbReference>
<keyword evidence="1 4" id="KW-0808">Transferase</keyword>
<accession>A0A1W1XLC4</accession>
<sequence>MDDFIVKLNQHINLKDFSPKYTNDLSKKDVEEEYSILQKKFIDLQDVFCASKKFSLLIVLQGMDCSGKDGTVKKVLAGLNPNGFKVESFKEPTSEELLHDYLWRIHKVTPKTGNITVFNRSYYEDVLVTRVHGNIDDKTAFNRFKEINRFEKYLTDNGTIILKFFLNISKDFQKEKLKNRLENPEKHWKFSEADLRERKFWDKYQNYYEDVLSNCSIDDAPWHIVPADNRWFRDYIVLKTIVNTLEKLDLKFPDIQGNLKELIREVKESD</sequence>
<dbReference type="PIRSF" id="PIRSF028756">
    <property type="entry name" value="PPK2_prd"/>
    <property type="match status" value="1"/>
</dbReference>
<dbReference type="InterPro" id="IPR027417">
    <property type="entry name" value="P-loop_NTPase"/>
</dbReference>
<dbReference type="OrthoDB" id="9775224at2"/>
<evidence type="ECO:0000313" key="5">
    <source>
        <dbReference type="Proteomes" id="UP000192468"/>
    </source>
</evidence>
<evidence type="ECO:0000256" key="1">
    <source>
        <dbReference type="ARBA" id="ARBA00022679"/>
    </source>
</evidence>
<dbReference type="GO" id="GO:0008976">
    <property type="term" value="F:polyphosphate kinase activity"/>
    <property type="evidence" value="ECO:0007669"/>
    <property type="project" value="InterPro"/>
</dbReference>
<dbReference type="GO" id="GO:0006797">
    <property type="term" value="P:polyphosphate metabolic process"/>
    <property type="evidence" value="ECO:0007669"/>
    <property type="project" value="InterPro"/>
</dbReference>
<dbReference type="Proteomes" id="UP000192468">
    <property type="component" value="Unassembled WGS sequence"/>
</dbReference>
<name>A0A1W1XLC4_9CLOT</name>